<keyword evidence="2" id="KW-1185">Reference proteome</keyword>
<evidence type="ECO:0000313" key="1">
    <source>
        <dbReference type="EMBL" id="KAH6947447.1"/>
    </source>
</evidence>
<gene>
    <name evidence="1" type="ORF">HPB50_019036</name>
</gene>
<comment type="caution">
    <text evidence="1">The sequence shown here is derived from an EMBL/GenBank/DDBJ whole genome shotgun (WGS) entry which is preliminary data.</text>
</comment>
<evidence type="ECO:0000313" key="2">
    <source>
        <dbReference type="Proteomes" id="UP000821845"/>
    </source>
</evidence>
<organism evidence="1 2">
    <name type="scientific">Hyalomma asiaticum</name>
    <name type="common">Tick</name>
    <dbReference type="NCBI Taxonomy" id="266040"/>
    <lineage>
        <taxon>Eukaryota</taxon>
        <taxon>Metazoa</taxon>
        <taxon>Ecdysozoa</taxon>
        <taxon>Arthropoda</taxon>
        <taxon>Chelicerata</taxon>
        <taxon>Arachnida</taxon>
        <taxon>Acari</taxon>
        <taxon>Parasitiformes</taxon>
        <taxon>Ixodida</taxon>
        <taxon>Ixodoidea</taxon>
        <taxon>Ixodidae</taxon>
        <taxon>Hyalomminae</taxon>
        <taxon>Hyalomma</taxon>
    </lineage>
</organism>
<dbReference type="EMBL" id="CM023481">
    <property type="protein sequence ID" value="KAH6947447.1"/>
    <property type="molecule type" value="Genomic_DNA"/>
</dbReference>
<dbReference type="Proteomes" id="UP000821845">
    <property type="component" value="Chromosome 1"/>
</dbReference>
<proteinExistence type="predicted"/>
<reference evidence="1" key="1">
    <citation type="submission" date="2020-05" db="EMBL/GenBank/DDBJ databases">
        <title>Large-scale comparative analyses of tick genomes elucidate their genetic diversity and vector capacities.</title>
        <authorList>
            <person name="Jia N."/>
            <person name="Wang J."/>
            <person name="Shi W."/>
            <person name="Du L."/>
            <person name="Sun Y."/>
            <person name="Zhan W."/>
            <person name="Jiang J."/>
            <person name="Wang Q."/>
            <person name="Zhang B."/>
            <person name="Ji P."/>
            <person name="Sakyi L.B."/>
            <person name="Cui X."/>
            <person name="Yuan T."/>
            <person name="Jiang B."/>
            <person name="Yang W."/>
            <person name="Lam T.T.-Y."/>
            <person name="Chang Q."/>
            <person name="Ding S."/>
            <person name="Wang X."/>
            <person name="Zhu J."/>
            <person name="Ruan X."/>
            <person name="Zhao L."/>
            <person name="Wei J."/>
            <person name="Que T."/>
            <person name="Du C."/>
            <person name="Cheng J."/>
            <person name="Dai P."/>
            <person name="Han X."/>
            <person name="Huang E."/>
            <person name="Gao Y."/>
            <person name="Liu J."/>
            <person name="Shao H."/>
            <person name="Ye R."/>
            <person name="Li L."/>
            <person name="Wei W."/>
            <person name="Wang X."/>
            <person name="Wang C."/>
            <person name="Yang T."/>
            <person name="Huo Q."/>
            <person name="Li W."/>
            <person name="Guo W."/>
            <person name="Chen H."/>
            <person name="Zhou L."/>
            <person name="Ni X."/>
            <person name="Tian J."/>
            <person name="Zhou Y."/>
            <person name="Sheng Y."/>
            <person name="Liu T."/>
            <person name="Pan Y."/>
            <person name="Xia L."/>
            <person name="Li J."/>
            <person name="Zhao F."/>
            <person name="Cao W."/>
        </authorList>
    </citation>
    <scope>NUCLEOTIDE SEQUENCE</scope>
    <source>
        <strain evidence="1">Hyas-2018</strain>
    </source>
</reference>
<accession>A0ACB7TIR6</accession>
<sequence length="109" mass="12675">MGEGPEEGPPKIHPRNRNDVADTIAEHVAKLCRKNWLKTCDGLLGMLSARWTWCLMRHLIDLLSSKTATNRNLTKVLNTYKRDGRRLLEDLKAKYLKIREGQYPVPERY</sequence>
<name>A0ACB7TIR6_HYAAI</name>
<protein>
    <submittedName>
        <fullName evidence="1">Uncharacterized protein</fullName>
    </submittedName>
</protein>